<proteinExistence type="predicted"/>
<feature type="signal peptide" evidence="1">
    <location>
        <begin position="1"/>
        <end position="16"/>
    </location>
</feature>
<feature type="chain" id="PRO_5047522312" evidence="1">
    <location>
        <begin position="17"/>
        <end position="147"/>
    </location>
</feature>
<comment type="caution">
    <text evidence="2">The sequence shown here is derived from an EMBL/GenBank/DDBJ whole genome shotgun (WGS) entry which is preliminary data.</text>
</comment>
<evidence type="ECO:0000256" key="1">
    <source>
        <dbReference type="SAM" id="SignalP"/>
    </source>
</evidence>
<keyword evidence="1" id="KW-0732">Signal</keyword>
<name>A0ABR2WZ24_9FUNG</name>
<keyword evidence="3" id="KW-1185">Reference proteome</keyword>
<evidence type="ECO:0000313" key="2">
    <source>
        <dbReference type="EMBL" id="KAK9766756.1"/>
    </source>
</evidence>
<gene>
    <name evidence="2" type="ORF">K7432_003944</name>
</gene>
<protein>
    <submittedName>
        <fullName evidence="2">Uncharacterized protein</fullName>
    </submittedName>
</protein>
<evidence type="ECO:0000313" key="3">
    <source>
        <dbReference type="Proteomes" id="UP001479436"/>
    </source>
</evidence>
<accession>A0ABR2WZ24</accession>
<sequence>MMFFYSLFALPLAVLSLPHSHKNTTTSLKGPNAKSFSNDKIVLPDSIEFTLFVDNDGNGASWSTSVQSDCVRIPDELNNQTSALSLKSNGCINLYDDENCGSAIGYYCYSNQEVTNVSQDINDRAGSVHRCSYVPSPIEIKDPCEIY</sequence>
<dbReference type="EMBL" id="JASJQH010000128">
    <property type="protein sequence ID" value="KAK9766756.1"/>
    <property type="molecule type" value="Genomic_DNA"/>
</dbReference>
<reference evidence="2 3" key="1">
    <citation type="submission" date="2023-04" db="EMBL/GenBank/DDBJ databases">
        <title>Genome of Basidiobolus ranarum AG-B5.</title>
        <authorList>
            <person name="Stajich J.E."/>
            <person name="Carter-House D."/>
            <person name="Gryganskyi A."/>
        </authorList>
    </citation>
    <scope>NUCLEOTIDE SEQUENCE [LARGE SCALE GENOMIC DNA]</scope>
    <source>
        <strain evidence="2 3">AG-B5</strain>
    </source>
</reference>
<organism evidence="2 3">
    <name type="scientific">Basidiobolus ranarum</name>
    <dbReference type="NCBI Taxonomy" id="34480"/>
    <lineage>
        <taxon>Eukaryota</taxon>
        <taxon>Fungi</taxon>
        <taxon>Fungi incertae sedis</taxon>
        <taxon>Zoopagomycota</taxon>
        <taxon>Entomophthoromycotina</taxon>
        <taxon>Basidiobolomycetes</taxon>
        <taxon>Basidiobolales</taxon>
        <taxon>Basidiobolaceae</taxon>
        <taxon>Basidiobolus</taxon>
    </lineage>
</organism>
<dbReference type="Proteomes" id="UP001479436">
    <property type="component" value="Unassembled WGS sequence"/>
</dbReference>
<dbReference type="Gene3D" id="2.60.20.10">
    <property type="entry name" value="Crystallins"/>
    <property type="match status" value="1"/>
</dbReference>